<dbReference type="Proteomes" id="UP000240212">
    <property type="component" value="Unassembled WGS sequence"/>
</dbReference>
<evidence type="ECO:0000313" key="3">
    <source>
        <dbReference type="Proteomes" id="UP000240212"/>
    </source>
</evidence>
<dbReference type="EMBL" id="PYEP01000001">
    <property type="protein sequence ID" value="PSN09234.1"/>
    <property type="molecule type" value="Genomic_DNA"/>
</dbReference>
<protein>
    <submittedName>
        <fullName evidence="2">Competence protein ComA</fullName>
    </submittedName>
</protein>
<dbReference type="InterPro" id="IPR036653">
    <property type="entry name" value="CinA-like_C"/>
</dbReference>
<dbReference type="RefSeq" id="WP_106875826.1">
    <property type="nucleotide sequence ID" value="NZ_DHYB01000024.1"/>
</dbReference>
<organism evidence="2 3">
    <name type="scientific">Siccibacter turicensis</name>
    <dbReference type="NCBI Taxonomy" id="357233"/>
    <lineage>
        <taxon>Bacteria</taxon>
        <taxon>Pseudomonadati</taxon>
        <taxon>Pseudomonadota</taxon>
        <taxon>Gammaproteobacteria</taxon>
        <taxon>Enterobacterales</taxon>
        <taxon>Enterobacteriaceae</taxon>
        <taxon>Siccibacter</taxon>
    </lineage>
</organism>
<reference evidence="2 3" key="1">
    <citation type="submission" date="2018-03" db="EMBL/GenBank/DDBJ databases">
        <title>Draft genome sequence of the first documented clinical Siccibacter turicensis isolate in Austria.</title>
        <authorList>
            <person name="Lepuschitz S."/>
            <person name="Pekard-Amenitsch S."/>
            <person name="Haunold R."/>
            <person name="Schill S."/>
            <person name="Mach R."/>
            <person name="Allerberger F."/>
            <person name="Ruppitsch W."/>
            <person name="Forsythe S.J."/>
        </authorList>
    </citation>
    <scope>NUCLEOTIDE SEQUENCE [LARGE SCALE GENOMIC DNA]</scope>
    <source>
        <strain evidence="2 3">6100069499-17</strain>
    </source>
</reference>
<comment type="caution">
    <text evidence="2">The sequence shown here is derived from an EMBL/GenBank/DDBJ whole genome shotgun (WGS) entry which is preliminary data.</text>
</comment>
<name>A0A2P8VNU1_9ENTR</name>
<dbReference type="STRING" id="1388748.GCA_000463155_01852"/>
<evidence type="ECO:0000313" key="2">
    <source>
        <dbReference type="EMBL" id="PSN09234.1"/>
    </source>
</evidence>
<feature type="domain" description="CinA C-terminal" evidence="1">
    <location>
        <begin position="7"/>
        <end position="159"/>
    </location>
</feature>
<keyword evidence="3" id="KW-1185">Reference proteome</keyword>
<evidence type="ECO:0000259" key="1">
    <source>
        <dbReference type="Pfam" id="PF02464"/>
    </source>
</evidence>
<gene>
    <name evidence="2" type="ORF">C7G83_00305</name>
</gene>
<proteinExistence type="predicted"/>
<dbReference type="Gene3D" id="3.90.950.20">
    <property type="entry name" value="CinA-like"/>
    <property type="match status" value="1"/>
</dbReference>
<sequence length="164" mass="17490">MDTALQRAAKTLAETLTAHDLTVTTAESCTGGLVTKTLCATESTADFHSCGFVTYSNYAKTRLLGVKPETLERYTAVSAQTVEEMARGAKERAGQDIGLSISGYAGPDGGEDGTPAGTVWFGWALPDGDVIARKKQFSGENTQVIEDAATWALTELTRLLETHR</sequence>
<dbReference type="SUPFAM" id="SSF142433">
    <property type="entry name" value="CinA-like"/>
    <property type="match status" value="1"/>
</dbReference>
<dbReference type="OrthoDB" id="9801454at2"/>
<dbReference type="Pfam" id="PF02464">
    <property type="entry name" value="CinA"/>
    <property type="match status" value="1"/>
</dbReference>
<accession>A0A2P8VNU1</accession>
<dbReference type="NCBIfam" id="TIGR00199">
    <property type="entry name" value="PncC_domain"/>
    <property type="match status" value="1"/>
</dbReference>
<dbReference type="InterPro" id="IPR008136">
    <property type="entry name" value="CinA_C"/>
</dbReference>
<dbReference type="AlphaFoldDB" id="A0A2P8VNU1"/>